<protein>
    <submittedName>
        <fullName evidence="1">Uncharacterized protein</fullName>
    </submittedName>
</protein>
<evidence type="ECO:0000313" key="2">
    <source>
        <dbReference type="Proteomes" id="UP001162164"/>
    </source>
</evidence>
<dbReference type="EMBL" id="JAPWTJ010002916">
    <property type="protein sequence ID" value="KAJ8964015.1"/>
    <property type="molecule type" value="Genomic_DNA"/>
</dbReference>
<accession>A0ABQ9ISB4</accession>
<reference evidence="1" key="1">
    <citation type="journal article" date="2023" name="Insect Mol. Biol.">
        <title>Genome sequencing provides insights into the evolution of gene families encoding plant cell wall-degrading enzymes in longhorned beetles.</title>
        <authorList>
            <person name="Shin N.R."/>
            <person name="Okamura Y."/>
            <person name="Kirsch R."/>
            <person name="Pauchet Y."/>
        </authorList>
    </citation>
    <scope>NUCLEOTIDE SEQUENCE</scope>
    <source>
        <strain evidence="1">MMC_N1</strain>
    </source>
</reference>
<proteinExistence type="predicted"/>
<dbReference type="Proteomes" id="UP001162164">
    <property type="component" value="Unassembled WGS sequence"/>
</dbReference>
<organism evidence="1 2">
    <name type="scientific">Molorchus minor</name>
    <dbReference type="NCBI Taxonomy" id="1323400"/>
    <lineage>
        <taxon>Eukaryota</taxon>
        <taxon>Metazoa</taxon>
        <taxon>Ecdysozoa</taxon>
        <taxon>Arthropoda</taxon>
        <taxon>Hexapoda</taxon>
        <taxon>Insecta</taxon>
        <taxon>Pterygota</taxon>
        <taxon>Neoptera</taxon>
        <taxon>Endopterygota</taxon>
        <taxon>Coleoptera</taxon>
        <taxon>Polyphaga</taxon>
        <taxon>Cucujiformia</taxon>
        <taxon>Chrysomeloidea</taxon>
        <taxon>Cerambycidae</taxon>
        <taxon>Lamiinae</taxon>
        <taxon>Monochamini</taxon>
        <taxon>Molorchus</taxon>
    </lineage>
</organism>
<keyword evidence="2" id="KW-1185">Reference proteome</keyword>
<sequence length="161" mass="18612">MFSGDFLSASRYVNLLELANRLCLPQTCQFGGKRVVEDLEHLQPSDAIEQCLRLLEPVKLHNGHQLADWCMNHLCWNYNKLCRMSPRSLVYCTLTTKGYLAEHRWPPVWYLQDYDYYQKCLAEHDKELKHSIKTSSGCLCFLVSLSPIQHCPQANSDGNCD</sequence>
<name>A0ABQ9ISB4_9CUCU</name>
<comment type="caution">
    <text evidence="1">The sequence shown here is derived from an EMBL/GenBank/DDBJ whole genome shotgun (WGS) entry which is preliminary data.</text>
</comment>
<gene>
    <name evidence="1" type="ORF">NQ317_001250</name>
</gene>
<evidence type="ECO:0000313" key="1">
    <source>
        <dbReference type="EMBL" id="KAJ8964015.1"/>
    </source>
</evidence>